<dbReference type="Gene3D" id="1.10.260.40">
    <property type="entry name" value="lambda repressor-like DNA-binding domains"/>
    <property type="match status" value="1"/>
</dbReference>
<feature type="domain" description="HTH cro/C1-type" evidence="1">
    <location>
        <begin position="19"/>
        <end position="73"/>
    </location>
</feature>
<dbReference type="Proteomes" id="UP000294723">
    <property type="component" value="Unassembled WGS sequence"/>
</dbReference>
<accession>A0A4R5BF12</accession>
<evidence type="ECO:0000313" key="2">
    <source>
        <dbReference type="EMBL" id="TDD84215.1"/>
    </source>
</evidence>
<dbReference type="Pfam" id="PF19054">
    <property type="entry name" value="DUF5753"/>
    <property type="match status" value="1"/>
</dbReference>
<dbReference type="CDD" id="cd00093">
    <property type="entry name" value="HTH_XRE"/>
    <property type="match status" value="1"/>
</dbReference>
<dbReference type="InterPro" id="IPR001387">
    <property type="entry name" value="Cro/C1-type_HTH"/>
</dbReference>
<keyword evidence="3" id="KW-1185">Reference proteome</keyword>
<dbReference type="RefSeq" id="WP_132685327.1">
    <property type="nucleotide sequence ID" value="NZ_SMLA01000046.1"/>
</dbReference>
<dbReference type="SUPFAM" id="SSF47413">
    <property type="entry name" value="lambda repressor-like DNA-binding domains"/>
    <property type="match status" value="1"/>
</dbReference>
<proteinExistence type="predicted"/>
<dbReference type="Pfam" id="PF13560">
    <property type="entry name" value="HTH_31"/>
    <property type="match status" value="1"/>
</dbReference>
<dbReference type="InterPro" id="IPR010982">
    <property type="entry name" value="Lambda_DNA-bd_dom_sf"/>
</dbReference>
<dbReference type="PROSITE" id="PS50943">
    <property type="entry name" value="HTH_CROC1"/>
    <property type="match status" value="1"/>
</dbReference>
<comment type="caution">
    <text evidence="2">The sequence shown here is derived from an EMBL/GenBank/DDBJ whole genome shotgun (WGS) entry which is preliminary data.</text>
</comment>
<protein>
    <submittedName>
        <fullName evidence="2">XRE family transcriptional regulator</fullName>
    </submittedName>
</protein>
<dbReference type="EMBL" id="SMLA01000046">
    <property type="protein sequence ID" value="TDD84215.1"/>
    <property type="molecule type" value="Genomic_DNA"/>
</dbReference>
<gene>
    <name evidence="2" type="ORF">E1202_23620</name>
</gene>
<organism evidence="2 3">
    <name type="scientific">Saccharopolyspora karakumensis</name>
    <dbReference type="NCBI Taxonomy" id="2530386"/>
    <lineage>
        <taxon>Bacteria</taxon>
        <taxon>Bacillati</taxon>
        <taxon>Actinomycetota</taxon>
        <taxon>Actinomycetes</taxon>
        <taxon>Pseudonocardiales</taxon>
        <taxon>Pseudonocardiaceae</taxon>
        <taxon>Saccharopolyspora</taxon>
    </lineage>
</organism>
<dbReference type="GO" id="GO:0003677">
    <property type="term" value="F:DNA binding"/>
    <property type="evidence" value="ECO:0007669"/>
    <property type="project" value="InterPro"/>
</dbReference>
<name>A0A4R5BF12_9PSEU</name>
<evidence type="ECO:0000259" key="1">
    <source>
        <dbReference type="PROSITE" id="PS50943"/>
    </source>
</evidence>
<sequence>MPVDVSAVTPRARALAAAIRTVREESGISGRELSKRLGMSHGTISHWETGRRVPTPEDVASLLAVAGVTGEEKRRLVDLARHASEPNWLAVGIPGIPQQLAGVVECERAASTAIEWSPMVVPGLLQISEYARAASVAANLPANEIETRAMVRASRRELLTRRSPLRFHALIGEYALRDQIGTAEVMADQLVHLRDLTARENVTIQVVPSLVGWHPGLVGPFILYEFPDSPATVHFEHYSSGAFVVDVVDVQEYRQAIEAIGKLALSPEASAELIRSIAEEKGTRDE</sequence>
<dbReference type="InterPro" id="IPR043917">
    <property type="entry name" value="DUF5753"/>
</dbReference>
<dbReference type="SMART" id="SM00530">
    <property type="entry name" value="HTH_XRE"/>
    <property type="match status" value="1"/>
</dbReference>
<dbReference type="AlphaFoldDB" id="A0A4R5BF12"/>
<reference evidence="2 3" key="1">
    <citation type="submission" date="2019-03" db="EMBL/GenBank/DDBJ databases">
        <title>Draft genome sequences of novel Actinobacteria.</title>
        <authorList>
            <person name="Sahin N."/>
            <person name="Ay H."/>
            <person name="Saygin H."/>
        </authorList>
    </citation>
    <scope>NUCLEOTIDE SEQUENCE [LARGE SCALE GENOMIC DNA]</scope>
    <source>
        <strain evidence="2 3">5K548</strain>
    </source>
</reference>
<evidence type="ECO:0000313" key="3">
    <source>
        <dbReference type="Proteomes" id="UP000294723"/>
    </source>
</evidence>